<feature type="transmembrane region" description="Helical" evidence="1">
    <location>
        <begin position="21"/>
        <end position="42"/>
    </location>
</feature>
<keyword evidence="1" id="KW-0812">Transmembrane</keyword>
<dbReference type="Proteomes" id="UP000322983">
    <property type="component" value="Chromosome"/>
</dbReference>
<feature type="transmembrane region" description="Helical" evidence="1">
    <location>
        <begin position="85"/>
        <end position="103"/>
    </location>
</feature>
<protein>
    <submittedName>
        <fullName evidence="2">Uncharacterized protein</fullName>
    </submittedName>
</protein>
<reference evidence="2 3" key="1">
    <citation type="journal article" date="2020" name="Int. J. Syst. Evol. Microbiol.">
        <title>Sulfuracidifex tepidarius gen. nov., sp. nov. and transfer of Sulfolobus metallicus Huber and Stetter 1992 to the genus Sulfuracidifex as Sulfuracidifex metallicus comb. nov.</title>
        <authorList>
            <person name="Itoh T."/>
            <person name="Miura T."/>
            <person name="Sakai H.D."/>
            <person name="Kato S."/>
            <person name="Ohkuma M."/>
            <person name="Takashina T."/>
        </authorList>
    </citation>
    <scope>NUCLEOTIDE SEQUENCE [LARGE SCALE GENOMIC DNA]</scope>
    <source>
        <strain evidence="2 3">IC-006</strain>
    </source>
</reference>
<keyword evidence="3" id="KW-1185">Reference proteome</keyword>
<gene>
    <name evidence="2" type="ORF">IC006_2299</name>
</gene>
<dbReference type="GeneID" id="41716030"/>
<dbReference type="EMBL" id="AP018929">
    <property type="protein sequence ID" value="BBG24965.1"/>
    <property type="molecule type" value="Genomic_DNA"/>
</dbReference>
<proteinExistence type="predicted"/>
<dbReference type="KEGG" id="step:IC006_2299"/>
<organism evidence="2 3">
    <name type="scientific">Sulfuracidifex tepidarius</name>
    <dbReference type="NCBI Taxonomy" id="1294262"/>
    <lineage>
        <taxon>Archaea</taxon>
        <taxon>Thermoproteota</taxon>
        <taxon>Thermoprotei</taxon>
        <taxon>Sulfolobales</taxon>
        <taxon>Sulfolobaceae</taxon>
        <taxon>Sulfuracidifex</taxon>
    </lineage>
</organism>
<feature type="transmembrane region" description="Helical" evidence="1">
    <location>
        <begin position="134"/>
        <end position="155"/>
    </location>
</feature>
<keyword evidence="1" id="KW-1133">Transmembrane helix</keyword>
<evidence type="ECO:0000313" key="2">
    <source>
        <dbReference type="EMBL" id="BBG24965.1"/>
    </source>
</evidence>
<name>A0A510DXN2_9CREN</name>
<evidence type="ECO:0000256" key="1">
    <source>
        <dbReference type="SAM" id="Phobius"/>
    </source>
</evidence>
<sequence>MRGVEKLVFIYELGNLVKSKYIILFPVLYLGLFLGFIGIFGAHEPFSFWFPLLLLLLSAFLASLFVNTLGIAIGLATARFNSPSIINALPSIPLILYMISLLLPEKLQQYNPLTATFVMMGSSLTTEVIPRDQIFLSALVIVSTVLVLMMVNTLLARKLRDINLYDLFK</sequence>
<accession>A0A510DXN2</accession>
<keyword evidence="1" id="KW-0472">Membrane</keyword>
<evidence type="ECO:0000313" key="3">
    <source>
        <dbReference type="Proteomes" id="UP000322983"/>
    </source>
</evidence>
<dbReference type="STRING" id="1294262.GCA_001316085_02573"/>
<dbReference type="AlphaFoldDB" id="A0A510DXN2"/>
<feature type="transmembrane region" description="Helical" evidence="1">
    <location>
        <begin position="48"/>
        <end position="73"/>
    </location>
</feature>
<dbReference type="RefSeq" id="WP_054846537.1">
    <property type="nucleotide sequence ID" value="NZ_AP018929.1"/>
</dbReference>